<dbReference type="GO" id="GO:0015280">
    <property type="term" value="F:ligand-gated sodium channel activity"/>
    <property type="evidence" value="ECO:0007669"/>
    <property type="project" value="TreeGrafter"/>
</dbReference>
<keyword evidence="4 11" id="KW-0812">Transmembrane</keyword>
<dbReference type="PANTHER" id="PTHR11690">
    <property type="entry name" value="AMILORIDE-SENSITIVE SODIUM CHANNEL-RELATED"/>
    <property type="match status" value="1"/>
</dbReference>
<keyword evidence="8 12" id="KW-0472">Membrane</keyword>
<dbReference type="AlphaFoldDB" id="A0A2S1B6I2"/>
<dbReference type="Pfam" id="PF00858">
    <property type="entry name" value="ASC"/>
    <property type="match status" value="1"/>
</dbReference>
<evidence type="ECO:0000256" key="5">
    <source>
        <dbReference type="ARBA" id="ARBA00022989"/>
    </source>
</evidence>
<keyword evidence="9 11" id="KW-0739">Sodium transport</keyword>
<evidence type="ECO:0000256" key="4">
    <source>
        <dbReference type="ARBA" id="ARBA00022692"/>
    </source>
</evidence>
<keyword evidence="7 11" id="KW-0406">Ion transport</keyword>
<dbReference type="Gene3D" id="1.10.287.770">
    <property type="entry name" value="YojJ-like"/>
    <property type="match status" value="1"/>
</dbReference>
<dbReference type="InterPro" id="IPR020903">
    <property type="entry name" value="ENaC_CS"/>
</dbReference>
<dbReference type="PANTHER" id="PTHR11690:SF248">
    <property type="entry name" value="PICKPOCKET 17, ISOFORM A"/>
    <property type="match status" value="1"/>
</dbReference>
<dbReference type="PRINTS" id="PR01078">
    <property type="entry name" value="AMINACHANNEL"/>
</dbReference>
<reference evidence="13" key="1">
    <citation type="submission" date="2018-01" db="EMBL/GenBank/DDBJ databases">
        <title>Dual signalling of myoinhibitory peptides through a peptide-gated channel and a GPCR in Platynereis.</title>
        <authorList>
            <person name="Schmidt A."/>
            <person name="Bauknecht P."/>
            <person name="Augustinowsky K."/>
            <person name="Williams E."/>
            <person name="Jekely G."/>
            <person name="Grunder S."/>
        </authorList>
    </citation>
    <scope>NUCLEOTIDE SEQUENCE</scope>
</reference>
<evidence type="ECO:0000256" key="8">
    <source>
        <dbReference type="ARBA" id="ARBA00023136"/>
    </source>
</evidence>
<dbReference type="InterPro" id="IPR001873">
    <property type="entry name" value="ENaC"/>
</dbReference>
<evidence type="ECO:0000313" key="13">
    <source>
        <dbReference type="EMBL" id="AWC68056.1"/>
    </source>
</evidence>
<evidence type="ECO:0000256" key="10">
    <source>
        <dbReference type="ARBA" id="ARBA00023303"/>
    </source>
</evidence>
<evidence type="ECO:0000256" key="6">
    <source>
        <dbReference type="ARBA" id="ARBA00023053"/>
    </source>
</evidence>
<keyword evidence="6" id="KW-0915">Sodium</keyword>
<name>A0A2S1B6I2_PLADU</name>
<dbReference type="PROSITE" id="PS01206">
    <property type="entry name" value="ASC"/>
    <property type="match status" value="1"/>
</dbReference>
<evidence type="ECO:0000256" key="11">
    <source>
        <dbReference type="RuleBase" id="RU000679"/>
    </source>
</evidence>
<dbReference type="EMBL" id="MG844425">
    <property type="protein sequence ID" value="AWC68056.1"/>
    <property type="molecule type" value="mRNA"/>
</dbReference>
<dbReference type="GO" id="GO:0005886">
    <property type="term" value="C:plasma membrane"/>
    <property type="evidence" value="ECO:0007669"/>
    <property type="project" value="TreeGrafter"/>
</dbReference>
<accession>A0A2S1B6I2</accession>
<keyword evidence="10 11" id="KW-0407">Ion channel</keyword>
<protein>
    <submittedName>
        <fullName evidence="13">DEG/ENaC family ion channel ENaC4</fullName>
    </submittedName>
</protein>
<evidence type="ECO:0000256" key="2">
    <source>
        <dbReference type="ARBA" id="ARBA00022448"/>
    </source>
</evidence>
<comment type="subcellular location">
    <subcellularLocation>
        <location evidence="1">Membrane</location>
        <topology evidence="1">Multi-pass membrane protein</topology>
    </subcellularLocation>
</comment>
<proteinExistence type="evidence at transcript level"/>
<keyword evidence="5 12" id="KW-1133">Transmembrane helix</keyword>
<dbReference type="Gene3D" id="2.60.470.10">
    <property type="entry name" value="Acid-sensing ion channels like domains"/>
    <property type="match status" value="1"/>
</dbReference>
<organism evidence="13">
    <name type="scientific">Platynereis dumerilii</name>
    <name type="common">Dumeril's clam worm</name>
    <dbReference type="NCBI Taxonomy" id="6359"/>
    <lineage>
        <taxon>Eukaryota</taxon>
        <taxon>Metazoa</taxon>
        <taxon>Spiralia</taxon>
        <taxon>Lophotrochozoa</taxon>
        <taxon>Annelida</taxon>
        <taxon>Polychaeta</taxon>
        <taxon>Errantia</taxon>
        <taxon>Phyllodocida</taxon>
        <taxon>Nereididae</taxon>
        <taxon>Platynereis</taxon>
    </lineage>
</organism>
<evidence type="ECO:0000256" key="1">
    <source>
        <dbReference type="ARBA" id="ARBA00004141"/>
    </source>
</evidence>
<feature type="transmembrane region" description="Helical" evidence="12">
    <location>
        <begin position="74"/>
        <end position="95"/>
    </location>
</feature>
<evidence type="ECO:0000256" key="12">
    <source>
        <dbReference type="SAM" id="Phobius"/>
    </source>
</evidence>
<comment type="similarity">
    <text evidence="11">Belongs to the amiloride-sensitive sodium channel (TC 1.A.6) family.</text>
</comment>
<sequence length="614" mass="69924">MAHPLHRTMYLGASHTYGADMRNHYHNHSPRPLKPVRPNRKTMDVHRVFREFADSTSMHGVPRIINARSLAARVFWSITCICAFGIFLWQCVILLQRFYSYPKKVNVEVVQRPVRFPSVSFCNTDHLDLVVVKRLEEMLLESDNITYGNDTHFMKFKEAYQAFWDSSSFFFQPYLQHVKPYEKAMTHMLAAYSRLGLIANLGVDLASQGGIEMRDFIVNCRFMGEPCDIEKSFVKFFDPYFFNCFTFDPSTILSSKTTRLQGAEYGLTIILFTGSAGQLTKKSEFEYVIPGMEEADGVLASGRGARVLVHSPGTAPRPASSGFDAPPEFSVSLGVRARENVRIDKPWGNCSFGNMDSKFKYTLEDCQNTCLQRNIMQKCGCIDNKISIPSYTKGLPFCLTLPTIPYTCYDMPLPEKCAKIMDEWTFRMDCRKEVYENLTMKDPDAMDNCGCFPPCNDIIYEASYSLSTIPEQTEENSAFYSIISNFLSSLAEPKKKLLNDLYKLNKKDGRIRGYIGRINVFIADSNVVKTTEAPDYEAIRLISDIGGQLGLWIGISVMTLFEVMQLTCDICRFLSASGRQKSRDRRRARPTRVDRVADRDVEIHFEVGDKLTAV</sequence>
<keyword evidence="2 11" id="KW-0813">Transport</keyword>
<evidence type="ECO:0000256" key="7">
    <source>
        <dbReference type="ARBA" id="ARBA00023065"/>
    </source>
</evidence>
<keyword evidence="3 11" id="KW-0894">Sodium channel</keyword>
<evidence type="ECO:0000256" key="3">
    <source>
        <dbReference type="ARBA" id="ARBA00022461"/>
    </source>
</evidence>
<evidence type="ECO:0000256" key="9">
    <source>
        <dbReference type="ARBA" id="ARBA00023201"/>
    </source>
</evidence>